<evidence type="ECO:0008006" key="4">
    <source>
        <dbReference type="Google" id="ProtNLM"/>
    </source>
</evidence>
<protein>
    <recommendedName>
        <fullName evidence="4">Aminotransferase IV</fullName>
    </recommendedName>
</protein>
<dbReference type="PANTHER" id="PTHR42743">
    <property type="entry name" value="AMINO-ACID AMINOTRANSFERASE"/>
    <property type="match status" value="1"/>
</dbReference>
<dbReference type="InterPro" id="IPR050571">
    <property type="entry name" value="Class-IV_PLP-Dep_Aminotrnsfr"/>
</dbReference>
<dbReference type="InterPro" id="IPR043132">
    <property type="entry name" value="BCAT-like_C"/>
</dbReference>
<keyword evidence="3" id="KW-1185">Reference proteome</keyword>
<evidence type="ECO:0000313" key="2">
    <source>
        <dbReference type="EMBL" id="TGD80234.1"/>
    </source>
</evidence>
<gene>
    <name evidence="2" type="ORF">EU557_10320</name>
</gene>
<comment type="caution">
    <text evidence="2">The sequence shown here is derived from an EMBL/GenBank/DDBJ whole genome shotgun (WGS) entry which is preliminary data.</text>
</comment>
<dbReference type="RefSeq" id="WP_135530389.1">
    <property type="nucleotide sequence ID" value="NZ_SRKZ01000003.1"/>
</dbReference>
<dbReference type="GO" id="GO:0003824">
    <property type="term" value="F:catalytic activity"/>
    <property type="evidence" value="ECO:0007669"/>
    <property type="project" value="InterPro"/>
</dbReference>
<organism evidence="2 3">
    <name type="scientific">Hymenobacter wooponensis</name>
    <dbReference type="NCBI Taxonomy" id="1525360"/>
    <lineage>
        <taxon>Bacteria</taxon>
        <taxon>Pseudomonadati</taxon>
        <taxon>Bacteroidota</taxon>
        <taxon>Cytophagia</taxon>
        <taxon>Cytophagales</taxon>
        <taxon>Hymenobacteraceae</taxon>
        <taxon>Hymenobacter</taxon>
    </lineage>
</organism>
<dbReference type="InterPro" id="IPR036038">
    <property type="entry name" value="Aminotransferase-like"/>
</dbReference>
<evidence type="ECO:0000313" key="3">
    <source>
        <dbReference type="Proteomes" id="UP000298284"/>
    </source>
</evidence>
<dbReference type="EMBL" id="SRKZ01000003">
    <property type="protein sequence ID" value="TGD80234.1"/>
    <property type="molecule type" value="Genomic_DNA"/>
</dbReference>
<reference evidence="2 3" key="1">
    <citation type="submission" date="2019-04" db="EMBL/GenBank/DDBJ databases">
        <authorList>
            <person name="Feng G."/>
            <person name="Zhang J."/>
            <person name="Zhu H."/>
        </authorList>
    </citation>
    <scope>NUCLEOTIDE SEQUENCE [LARGE SCALE GENOMIC DNA]</scope>
    <source>
        <strain evidence="2 3">JCM 19491</strain>
    </source>
</reference>
<dbReference type="GO" id="GO:0046394">
    <property type="term" value="P:carboxylic acid biosynthetic process"/>
    <property type="evidence" value="ECO:0007669"/>
    <property type="project" value="UniProtKB-ARBA"/>
</dbReference>
<name>A0A4Z0MKU5_9BACT</name>
<dbReference type="Proteomes" id="UP000298284">
    <property type="component" value="Unassembled WGS sequence"/>
</dbReference>
<dbReference type="InterPro" id="IPR001544">
    <property type="entry name" value="Aminotrans_IV"/>
</dbReference>
<proteinExistence type="inferred from homology"/>
<dbReference type="Gene3D" id="3.20.10.10">
    <property type="entry name" value="D-amino Acid Aminotransferase, subunit A, domain 2"/>
    <property type="match status" value="1"/>
</dbReference>
<sequence>MTSGSEFLLYNGQLLPAAEFALPLPNRGLFFNDGFFETLVWAETGLRYHQQHQERLERAARVLGLTLPDALATPHSLSQTLGQLASANALPQARIRLQLWRQGAGLYAPTTSGCDWLVTCQPFSAFDAPIARADFAQTVHTHFSAFSFCKGPNALTYVRAAQERAERQLDEVFLLSAQGYVAEAVSSAVAWVKEEAIYTPAPEAGGVSGVRLAHLRTVAQGLGLSWHTGLYSPAELLAAEAIWTANVAGIRAVEELAGVTYASSAHPVLRQLLAAEK</sequence>
<comment type="similarity">
    <text evidence="1">Belongs to the class-IV pyridoxal-phosphate-dependent aminotransferase family.</text>
</comment>
<dbReference type="InterPro" id="IPR043131">
    <property type="entry name" value="BCAT-like_N"/>
</dbReference>
<dbReference type="Pfam" id="PF01063">
    <property type="entry name" value="Aminotran_4"/>
    <property type="match status" value="1"/>
</dbReference>
<dbReference type="Gene3D" id="3.30.470.10">
    <property type="match status" value="1"/>
</dbReference>
<dbReference type="PANTHER" id="PTHR42743:SF13">
    <property type="entry name" value="P-LOOP CONTAINING NUCLEOSIDE TRIPHOSPHATE HYDROLASE PROTEIN"/>
    <property type="match status" value="1"/>
</dbReference>
<dbReference type="SUPFAM" id="SSF56752">
    <property type="entry name" value="D-aminoacid aminotransferase-like PLP-dependent enzymes"/>
    <property type="match status" value="1"/>
</dbReference>
<dbReference type="AlphaFoldDB" id="A0A4Z0MKU5"/>
<accession>A0A4Z0MKU5</accession>
<dbReference type="OrthoDB" id="9805628at2"/>
<evidence type="ECO:0000256" key="1">
    <source>
        <dbReference type="ARBA" id="ARBA00009320"/>
    </source>
</evidence>